<sequence>MRTIIVAAIFFLLGTPAFAQELTPDEVAAETAKANAWEAHRNAVKIPAQLFPGAAEVRLYTCACGFDILITRDGPKLRRELPTNVAVLTAAEVATLRRSVFRAPEPYVVNGCIMIPKHAFLFYDKVGKLLGGFLLNTDSGYAKLLPDQKPPHNFTAVMMDFPKIAAIIQAHGAPIHLKDARSCPVR</sequence>
<name>A0ABN1EG02_9PROT</name>
<feature type="chain" id="PRO_5045468958" evidence="1">
    <location>
        <begin position="20"/>
        <end position="186"/>
    </location>
</feature>
<feature type="signal peptide" evidence="1">
    <location>
        <begin position="1"/>
        <end position="19"/>
    </location>
</feature>
<protein>
    <submittedName>
        <fullName evidence="2">Uncharacterized protein</fullName>
    </submittedName>
</protein>
<evidence type="ECO:0000313" key="3">
    <source>
        <dbReference type="Proteomes" id="UP001499951"/>
    </source>
</evidence>
<gene>
    <name evidence="2" type="ORF">GCM10008942_12860</name>
</gene>
<dbReference type="EMBL" id="BAAADD010000003">
    <property type="protein sequence ID" value="GAA0565902.1"/>
    <property type="molecule type" value="Genomic_DNA"/>
</dbReference>
<proteinExistence type="predicted"/>
<evidence type="ECO:0000256" key="1">
    <source>
        <dbReference type="SAM" id="SignalP"/>
    </source>
</evidence>
<organism evidence="2 3">
    <name type="scientific">Rhizomicrobium electricum</name>
    <dbReference type="NCBI Taxonomy" id="480070"/>
    <lineage>
        <taxon>Bacteria</taxon>
        <taxon>Pseudomonadati</taxon>
        <taxon>Pseudomonadota</taxon>
        <taxon>Alphaproteobacteria</taxon>
        <taxon>Micropepsales</taxon>
        <taxon>Micropepsaceae</taxon>
        <taxon>Rhizomicrobium</taxon>
    </lineage>
</organism>
<reference evidence="2 3" key="1">
    <citation type="journal article" date="2019" name="Int. J. Syst. Evol. Microbiol.">
        <title>The Global Catalogue of Microorganisms (GCM) 10K type strain sequencing project: providing services to taxonomists for standard genome sequencing and annotation.</title>
        <authorList>
            <consortium name="The Broad Institute Genomics Platform"/>
            <consortium name="The Broad Institute Genome Sequencing Center for Infectious Disease"/>
            <person name="Wu L."/>
            <person name="Ma J."/>
        </authorList>
    </citation>
    <scope>NUCLEOTIDE SEQUENCE [LARGE SCALE GENOMIC DNA]</scope>
    <source>
        <strain evidence="2 3">JCM 15089</strain>
    </source>
</reference>
<keyword evidence="1" id="KW-0732">Signal</keyword>
<comment type="caution">
    <text evidence="2">The sequence shown here is derived from an EMBL/GenBank/DDBJ whole genome shotgun (WGS) entry which is preliminary data.</text>
</comment>
<evidence type="ECO:0000313" key="2">
    <source>
        <dbReference type="EMBL" id="GAA0565902.1"/>
    </source>
</evidence>
<dbReference type="Proteomes" id="UP001499951">
    <property type="component" value="Unassembled WGS sequence"/>
</dbReference>
<dbReference type="RefSeq" id="WP_166933369.1">
    <property type="nucleotide sequence ID" value="NZ_BAAADD010000003.1"/>
</dbReference>
<keyword evidence="3" id="KW-1185">Reference proteome</keyword>
<accession>A0ABN1EG02</accession>